<protein>
    <submittedName>
        <fullName evidence="2">Uncharacterized protein</fullName>
    </submittedName>
</protein>
<dbReference type="Proteomes" id="UP001595926">
    <property type="component" value="Unassembled WGS sequence"/>
</dbReference>
<sequence>MKKVSKIGLIITMFISGIGFVFAADDTSTSAAQQMTVDQEKTLVGNNPATQTPGYLSVKGFKKCLQVENMRGWSGYCMPESRPEKCPKDSWKELSKINIIDCSKEAKEKSSWF</sequence>
<evidence type="ECO:0000256" key="1">
    <source>
        <dbReference type="SAM" id="SignalP"/>
    </source>
</evidence>
<evidence type="ECO:0000313" key="2">
    <source>
        <dbReference type="EMBL" id="MFC4892870.1"/>
    </source>
</evidence>
<organism evidence="2 3">
    <name type="scientific">Pseudofrancisella aestuarii</name>
    <dbReference type="NCBI Taxonomy" id="2670347"/>
    <lineage>
        <taxon>Bacteria</taxon>
        <taxon>Pseudomonadati</taxon>
        <taxon>Pseudomonadota</taxon>
        <taxon>Gammaproteobacteria</taxon>
        <taxon>Thiotrichales</taxon>
        <taxon>Francisellaceae</taxon>
        <taxon>Pseudofrancisella</taxon>
    </lineage>
</organism>
<dbReference type="RefSeq" id="WP_119331121.1">
    <property type="nucleotide sequence ID" value="NZ_JBHSJH010000003.1"/>
</dbReference>
<feature type="signal peptide" evidence="1">
    <location>
        <begin position="1"/>
        <end position="23"/>
    </location>
</feature>
<name>A0ABV9TF13_9GAMM</name>
<feature type="chain" id="PRO_5046674325" evidence="1">
    <location>
        <begin position="24"/>
        <end position="113"/>
    </location>
</feature>
<comment type="caution">
    <text evidence="2">The sequence shown here is derived from an EMBL/GenBank/DDBJ whole genome shotgun (WGS) entry which is preliminary data.</text>
</comment>
<evidence type="ECO:0000313" key="3">
    <source>
        <dbReference type="Proteomes" id="UP001595926"/>
    </source>
</evidence>
<keyword evidence="3" id="KW-1185">Reference proteome</keyword>
<keyword evidence="1" id="KW-0732">Signal</keyword>
<dbReference type="EMBL" id="JBHSJH010000003">
    <property type="protein sequence ID" value="MFC4892870.1"/>
    <property type="molecule type" value="Genomic_DNA"/>
</dbReference>
<reference evidence="3" key="1">
    <citation type="journal article" date="2019" name="Int. J. Syst. Evol. Microbiol.">
        <title>The Global Catalogue of Microorganisms (GCM) 10K type strain sequencing project: providing services to taxonomists for standard genome sequencing and annotation.</title>
        <authorList>
            <consortium name="The Broad Institute Genomics Platform"/>
            <consortium name="The Broad Institute Genome Sequencing Center for Infectious Disease"/>
            <person name="Wu L."/>
            <person name="Ma J."/>
        </authorList>
    </citation>
    <scope>NUCLEOTIDE SEQUENCE [LARGE SCALE GENOMIC DNA]</scope>
    <source>
        <strain evidence="3">CGMCC 1.13718</strain>
    </source>
</reference>
<proteinExistence type="predicted"/>
<accession>A0ABV9TF13</accession>
<gene>
    <name evidence="2" type="ORF">ACFPDQ_07380</name>
</gene>